<reference evidence="5" key="1">
    <citation type="submission" date="2023-07" db="EMBL/GenBank/DDBJ databases">
        <title>Comparative genomics of clinical Stenotrophomonas maltophilia isolates reveals regions of diversity which correlate with colonization and persistence in vivo.</title>
        <authorList>
            <person name="Mcdaniel M.S."/>
            <person name="Swords W.E."/>
            <person name="Sumpter N.A."/>
            <person name="Lindgren N.R."/>
            <person name="Billiot C.E."/>
        </authorList>
    </citation>
    <scope>NUCLEOTIDE SEQUENCE</scope>
    <source>
        <strain evidence="5">Ism4</strain>
    </source>
</reference>
<dbReference type="InterPro" id="IPR050204">
    <property type="entry name" value="AraC_XylS_family_regulators"/>
</dbReference>
<sequence length="274" mass="30535">MIPSKPSLDWVRQGEGAEGVERLEAFFGGHGYAPHRHDTYAVGYTVSGVQSFKYRRTQQHGLPGTVLVLHPDELHDGQAGTAEGFRYRMAYVSPWHIQQMLGGTSLPFIDGGVSRDPRLRAAIALLLQRLHARPDPLQHLDALHDLARSLVAAAGRPQTKTRPDFFAVARAREYMLDRLNQGVTLDDLASVAGTDRWQLSRDFRAVLGTSPYRFLTMRRLDRVRALLVKGAPIALAALEAGFYDQSHMARHFASVYGSPPARWLQRLGRGPHGR</sequence>
<accession>A0AAJ2J947</accession>
<comment type="caution">
    <text evidence="5">The sequence shown here is derived from an EMBL/GenBank/DDBJ whole genome shotgun (WGS) entry which is preliminary data.</text>
</comment>
<dbReference type="GO" id="GO:0043565">
    <property type="term" value="F:sequence-specific DNA binding"/>
    <property type="evidence" value="ECO:0007669"/>
    <property type="project" value="InterPro"/>
</dbReference>
<dbReference type="RefSeq" id="WP_006427721.1">
    <property type="nucleotide sequence ID" value="NZ_JAVSKO010000002.1"/>
</dbReference>
<dbReference type="AlphaFoldDB" id="A0AAJ2J947"/>
<evidence type="ECO:0000313" key="6">
    <source>
        <dbReference type="Proteomes" id="UP001251948"/>
    </source>
</evidence>
<keyword evidence="1" id="KW-0805">Transcription regulation</keyword>
<keyword evidence="2" id="KW-0238">DNA-binding</keyword>
<evidence type="ECO:0000256" key="3">
    <source>
        <dbReference type="ARBA" id="ARBA00023163"/>
    </source>
</evidence>
<dbReference type="PANTHER" id="PTHR46796">
    <property type="entry name" value="HTH-TYPE TRANSCRIPTIONAL ACTIVATOR RHAS-RELATED"/>
    <property type="match status" value="1"/>
</dbReference>
<keyword evidence="3" id="KW-0804">Transcription</keyword>
<protein>
    <submittedName>
        <fullName evidence="5">AraC family transcriptional regulator</fullName>
    </submittedName>
</protein>
<feature type="domain" description="HTH araC/xylS-type" evidence="4">
    <location>
        <begin position="169"/>
        <end position="266"/>
    </location>
</feature>
<name>A0AAJ2J947_STEMA</name>
<dbReference type="Pfam" id="PF12833">
    <property type="entry name" value="HTH_18"/>
    <property type="match status" value="1"/>
</dbReference>
<dbReference type="EMBL" id="JAVSKO010000002">
    <property type="protein sequence ID" value="MDT3467156.1"/>
    <property type="molecule type" value="Genomic_DNA"/>
</dbReference>
<dbReference type="PROSITE" id="PS01124">
    <property type="entry name" value="HTH_ARAC_FAMILY_2"/>
    <property type="match status" value="1"/>
</dbReference>
<dbReference type="SUPFAM" id="SSF46689">
    <property type="entry name" value="Homeodomain-like"/>
    <property type="match status" value="2"/>
</dbReference>
<dbReference type="SUPFAM" id="SSF51215">
    <property type="entry name" value="Regulatory protein AraC"/>
    <property type="match status" value="1"/>
</dbReference>
<dbReference type="Gene3D" id="1.10.10.60">
    <property type="entry name" value="Homeodomain-like"/>
    <property type="match status" value="1"/>
</dbReference>
<dbReference type="Pfam" id="PF02311">
    <property type="entry name" value="AraC_binding"/>
    <property type="match status" value="1"/>
</dbReference>
<evidence type="ECO:0000313" key="5">
    <source>
        <dbReference type="EMBL" id="MDT3467156.1"/>
    </source>
</evidence>
<dbReference type="InterPro" id="IPR018060">
    <property type="entry name" value="HTH_AraC"/>
</dbReference>
<evidence type="ECO:0000259" key="4">
    <source>
        <dbReference type="PROSITE" id="PS01124"/>
    </source>
</evidence>
<dbReference type="InterPro" id="IPR003313">
    <property type="entry name" value="AraC-bd"/>
</dbReference>
<dbReference type="PANTHER" id="PTHR46796:SF2">
    <property type="entry name" value="TRANSCRIPTIONAL REGULATORY PROTEIN"/>
    <property type="match status" value="1"/>
</dbReference>
<gene>
    <name evidence="5" type="ORF">ROV92_03960</name>
</gene>
<evidence type="ECO:0000256" key="1">
    <source>
        <dbReference type="ARBA" id="ARBA00023015"/>
    </source>
</evidence>
<dbReference type="SMART" id="SM00342">
    <property type="entry name" value="HTH_ARAC"/>
    <property type="match status" value="1"/>
</dbReference>
<dbReference type="GO" id="GO:0003700">
    <property type="term" value="F:DNA-binding transcription factor activity"/>
    <property type="evidence" value="ECO:0007669"/>
    <property type="project" value="InterPro"/>
</dbReference>
<dbReference type="Proteomes" id="UP001251948">
    <property type="component" value="Unassembled WGS sequence"/>
</dbReference>
<evidence type="ECO:0000256" key="2">
    <source>
        <dbReference type="ARBA" id="ARBA00023125"/>
    </source>
</evidence>
<dbReference type="InterPro" id="IPR009057">
    <property type="entry name" value="Homeodomain-like_sf"/>
</dbReference>
<dbReference type="InterPro" id="IPR037923">
    <property type="entry name" value="HTH-like"/>
</dbReference>
<proteinExistence type="predicted"/>
<organism evidence="5 6">
    <name type="scientific">Stenotrophomonas maltophilia</name>
    <name type="common">Pseudomonas maltophilia</name>
    <name type="synonym">Xanthomonas maltophilia</name>
    <dbReference type="NCBI Taxonomy" id="40324"/>
    <lineage>
        <taxon>Bacteria</taxon>
        <taxon>Pseudomonadati</taxon>
        <taxon>Pseudomonadota</taxon>
        <taxon>Gammaproteobacteria</taxon>
        <taxon>Lysobacterales</taxon>
        <taxon>Lysobacteraceae</taxon>
        <taxon>Stenotrophomonas</taxon>
        <taxon>Stenotrophomonas maltophilia group</taxon>
    </lineage>
</organism>